<dbReference type="Proteomes" id="UP000887458">
    <property type="component" value="Unassembled WGS sequence"/>
</dbReference>
<evidence type="ECO:0000313" key="2">
    <source>
        <dbReference type="Proteomes" id="UP000887458"/>
    </source>
</evidence>
<name>A0ABQ8JDY8_DERPT</name>
<protein>
    <submittedName>
        <fullName evidence="1">Uncharacterized protein</fullName>
    </submittedName>
</protein>
<reference evidence="1 2" key="2">
    <citation type="journal article" date="2022" name="Mol. Biol. Evol.">
        <title>Comparative Genomics Reveals Insights into the Divergent Evolution of Astigmatic Mites and Household Pest Adaptations.</title>
        <authorList>
            <person name="Xiong Q."/>
            <person name="Wan A.T."/>
            <person name="Liu X."/>
            <person name="Fung C.S."/>
            <person name="Xiao X."/>
            <person name="Malainual N."/>
            <person name="Hou J."/>
            <person name="Wang L."/>
            <person name="Wang M."/>
            <person name="Yang K.Y."/>
            <person name="Cui Y."/>
            <person name="Leung E.L."/>
            <person name="Nong W."/>
            <person name="Shin S.K."/>
            <person name="Au S.W."/>
            <person name="Jeong K.Y."/>
            <person name="Chew F.T."/>
            <person name="Hui J.H."/>
            <person name="Leung T.F."/>
            <person name="Tungtrongchitr A."/>
            <person name="Zhong N."/>
            <person name="Liu Z."/>
            <person name="Tsui S.K."/>
        </authorList>
    </citation>
    <scope>NUCLEOTIDE SEQUENCE [LARGE SCALE GENOMIC DNA]</scope>
    <source>
        <strain evidence="1">Derp</strain>
    </source>
</reference>
<dbReference type="EMBL" id="NJHN03000047">
    <property type="protein sequence ID" value="KAH9420826.1"/>
    <property type="molecule type" value="Genomic_DNA"/>
</dbReference>
<organism evidence="1 2">
    <name type="scientific">Dermatophagoides pteronyssinus</name>
    <name type="common">European house dust mite</name>
    <dbReference type="NCBI Taxonomy" id="6956"/>
    <lineage>
        <taxon>Eukaryota</taxon>
        <taxon>Metazoa</taxon>
        <taxon>Ecdysozoa</taxon>
        <taxon>Arthropoda</taxon>
        <taxon>Chelicerata</taxon>
        <taxon>Arachnida</taxon>
        <taxon>Acari</taxon>
        <taxon>Acariformes</taxon>
        <taxon>Sarcoptiformes</taxon>
        <taxon>Astigmata</taxon>
        <taxon>Psoroptidia</taxon>
        <taxon>Analgoidea</taxon>
        <taxon>Pyroglyphidae</taxon>
        <taxon>Dermatophagoidinae</taxon>
        <taxon>Dermatophagoides</taxon>
    </lineage>
</organism>
<comment type="caution">
    <text evidence="1">The sequence shown here is derived from an EMBL/GenBank/DDBJ whole genome shotgun (WGS) entry which is preliminary data.</text>
</comment>
<sequence>MKKVRTQLNFQSFFIMDHKSKNLGFNLSSTLSSEESIIDSSLSAPSSSVVTSVITGGSFRFQVALPSASSASSTSKKNESSPLVKKPGWRRFVSRKQVDDFIFVYLYTKNETTQKFDEDIIIELFLF</sequence>
<gene>
    <name evidence="1" type="ORF">DERP_001257</name>
</gene>
<reference evidence="1 2" key="1">
    <citation type="journal article" date="2018" name="J. Allergy Clin. Immunol.">
        <title>High-quality assembly of Dermatophagoides pteronyssinus genome and transcriptome reveals a wide range of novel allergens.</title>
        <authorList>
            <person name="Liu X.Y."/>
            <person name="Yang K.Y."/>
            <person name="Wang M.Q."/>
            <person name="Kwok J.S."/>
            <person name="Zeng X."/>
            <person name="Yang Z."/>
            <person name="Xiao X.J."/>
            <person name="Lau C.P."/>
            <person name="Li Y."/>
            <person name="Huang Z.M."/>
            <person name="Ba J.G."/>
            <person name="Yim A.K."/>
            <person name="Ouyang C.Y."/>
            <person name="Ngai S.M."/>
            <person name="Chan T.F."/>
            <person name="Leung E.L."/>
            <person name="Liu L."/>
            <person name="Liu Z.G."/>
            <person name="Tsui S.K."/>
        </authorList>
    </citation>
    <scope>NUCLEOTIDE SEQUENCE [LARGE SCALE GENOMIC DNA]</scope>
    <source>
        <strain evidence="1">Derp</strain>
    </source>
</reference>
<proteinExistence type="predicted"/>
<evidence type="ECO:0000313" key="1">
    <source>
        <dbReference type="EMBL" id="KAH9420826.1"/>
    </source>
</evidence>
<keyword evidence="2" id="KW-1185">Reference proteome</keyword>
<accession>A0ABQ8JDY8</accession>